<gene>
    <name evidence="1" type="ORF">M3215_05095</name>
</gene>
<accession>A0ACC6A372</accession>
<organism evidence="1 2">
    <name type="scientific">Bacillus cytotoxicus</name>
    <dbReference type="NCBI Taxonomy" id="580165"/>
    <lineage>
        <taxon>Bacteria</taxon>
        <taxon>Bacillati</taxon>
        <taxon>Bacillota</taxon>
        <taxon>Bacilli</taxon>
        <taxon>Bacillales</taxon>
        <taxon>Bacillaceae</taxon>
        <taxon>Bacillus</taxon>
        <taxon>Bacillus cereus group</taxon>
    </lineage>
</organism>
<dbReference type="Proteomes" id="UP001202289">
    <property type="component" value="Unassembled WGS sequence"/>
</dbReference>
<dbReference type="EMBL" id="JAMBOP010000004">
    <property type="protein sequence ID" value="MCM3735211.1"/>
    <property type="molecule type" value="Genomic_DNA"/>
</dbReference>
<comment type="caution">
    <text evidence="1">The sequence shown here is derived from an EMBL/GenBank/DDBJ whole genome shotgun (WGS) entry which is preliminary data.</text>
</comment>
<proteinExistence type="predicted"/>
<evidence type="ECO:0000313" key="1">
    <source>
        <dbReference type="EMBL" id="MCM3735211.1"/>
    </source>
</evidence>
<sequence>MSIIRQESLFDIQDLYDLEPTRRFEAIFSTLTIEPVLAVVSKRSIYGAPTELNYAAMIYALVARIVERIPTIKDLVKRLRHDFMFHLECGFLFSDRIPSEASFSRFTQKLSESNVLETVQEALLLQAIQEEFITDDVVSIDATHFESRDQATPQEKKPKPEPKKRGRKTKAEQEAFQQEKEERENQKNIYEKTIEDQLNISLETLRTEISLRPNWGIKKNSEGKNTFWFGFKAHLAVGAKSQYILQSIMSSASLNDGKAAIPLLKGIQERFSSLTIRYGVMDAGYDDEAIYTQLHRMKAKAIISYNKRNEGELLGFDEHFAPTCVREHSYRYDSFDEKYETLKYTRPKECQTCPLAHDSLCQKVYKIKMESDIRKYSAPGRGSEAWKQLYNQRTAVERVNAYLKEFFQLKNVRYRSGKRAKVHFDLVTLVYNASKLAVDRINQKMKGMSQAA</sequence>
<name>A0ACC6A372_9BACI</name>
<keyword evidence="2" id="KW-1185">Reference proteome</keyword>
<reference evidence="1" key="1">
    <citation type="submission" date="2022-05" db="EMBL/GenBank/DDBJ databases">
        <title>Comparative Genomics of Spacecraft Associated Microbes.</title>
        <authorList>
            <person name="Tran M.T."/>
            <person name="Wright A."/>
            <person name="Seuylemezian A."/>
            <person name="Eisen J."/>
            <person name="Coil D."/>
        </authorList>
    </citation>
    <scope>NUCLEOTIDE SEQUENCE</scope>
    <source>
        <strain evidence="1">FAIRING 10M-2.2</strain>
    </source>
</reference>
<evidence type="ECO:0000313" key="2">
    <source>
        <dbReference type="Proteomes" id="UP001202289"/>
    </source>
</evidence>
<protein>
    <submittedName>
        <fullName evidence="1">Transposase</fullName>
    </submittedName>
</protein>